<dbReference type="EMBL" id="AB560999">
    <property type="protein sequence ID" value="BAJ39853.1"/>
    <property type="molecule type" value="Genomic_DNA"/>
</dbReference>
<dbReference type="Pfam" id="PF00813">
    <property type="entry name" value="FliP"/>
    <property type="match status" value="1"/>
</dbReference>
<keyword evidence="5 7" id="KW-1133">Transmembrane helix</keyword>
<protein>
    <submittedName>
        <fullName evidence="8">Putative type III secretion system apparatus protein VscR2</fullName>
    </submittedName>
</protein>
<dbReference type="AlphaFoldDB" id="E3WCU0"/>
<gene>
    <name evidence="8" type="primary">vscR2</name>
</gene>
<comment type="subcellular location">
    <subcellularLocation>
        <location evidence="1">Cell membrane</location>
        <topology evidence="1">Multi-pass membrane protein</topology>
    </subcellularLocation>
</comment>
<feature type="transmembrane region" description="Helical" evidence="7">
    <location>
        <begin position="29"/>
        <end position="56"/>
    </location>
</feature>
<organism evidence="8">
    <name type="scientific">Vibrio mimicus</name>
    <dbReference type="NCBI Taxonomy" id="674"/>
    <lineage>
        <taxon>Bacteria</taxon>
        <taxon>Pseudomonadati</taxon>
        <taxon>Pseudomonadota</taxon>
        <taxon>Gammaproteobacteria</taxon>
        <taxon>Vibrionales</taxon>
        <taxon>Vibrionaceae</taxon>
        <taxon>Vibrio</taxon>
    </lineage>
</organism>
<evidence type="ECO:0000313" key="8">
    <source>
        <dbReference type="EMBL" id="BAJ39832.1"/>
    </source>
</evidence>
<dbReference type="PANTHER" id="PTHR30587">
    <property type="entry name" value="FLAGELLAR BIOSYNTHETIC PROTEIN FLIP"/>
    <property type="match status" value="1"/>
</dbReference>
<evidence type="ECO:0000256" key="4">
    <source>
        <dbReference type="ARBA" id="ARBA00022692"/>
    </source>
</evidence>
<name>E3WCU0_VIBMI</name>
<keyword evidence="4 7" id="KW-0812">Transmembrane</keyword>
<proteinExistence type="inferred from homology"/>
<dbReference type="EMBL" id="AB560978">
    <property type="protein sequence ID" value="BAJ39832.1"/>
    <property type="molecule type" value="Genomic_DNA"/>
</dbReference>
<evidence type="ECO:0000313" key="9">
    <source>
        <dbReference type="EMBL" id="BAJ39841.1"/>
    </source>
</evidence>
<comment type="similarity">
    <text evidence="2">Belongs to the FliP/MopC/SpaP family.</text>
</comment>
<evidence type="ECO:0000256" key="3">
    <source>
        <dbReference type="ARBA" id="ARBA00022475"/>
    </source>
</evidence>
<dbReference type="PRINTS" id="PR01302">
    <property type="entry name" value="TYPE3IMPPROT"/>
</dbReference>
<keyword evidence="6 7" id="KW-0472">Membrane</keyword>
<dbReference type="EMBL" id="AB560987">
    <property type="protein sequence ID" value="BAJ39841.1"/>
    <property type="molecule type" value="Genomic_DNA"/>
</dbReference>
<reference evidence="8" key="1">
    <citation type="journal article" date="2010" name="BMC Microbiol.">
        <title>Presence of genes for type III secretion system 2 in Vibrio mimicus strains.</title>
        <authorList>
            <person name="Okada N."/>
            <person name="Matsuda S."/>
            <person name="Matsuyama J."/>
            <person name="Park K.S."/>
            <person name="de los Reyes C."/>
            <person name="Kogure K."/>
            <person name="Honda T."/>
            <person name="Iida T."/>
        </authorList>
    </citation>
    <scope>NUCLEOTIDE SEQUENCE</scope>
    <source>
        <strain evidence="8">RIMD 2218022</strain>
        <strain evidence="9">RIMD 2218069</strain>
        <strain evidence="10">RIMD 2218080</strain>
        <strain evidence="11">RIMD 2218082</strain>
    </source>
</reference>
<feature type="transmembrane region" description="Helical" evidence="7">
    <location>
        <begin position="192"/>
        <end position="215"/>
    </location>
</feature>
<dbReference type="EMBL" id="AB560993">
    <property type="protein sequence ID" value="BAJ39847.1"/>
    <property type="molecule type" value="Genomic_DNA"/>
</dbReference>
<dbReference type="InterPro" id="IPR005838">
    <property type="entry name" value="T3SS_IM_P"/>
</dbReference>
<dbReference type="GO" id="GO:0005886">
    <property type="term" value="C:plasma membrane"/>
    <property type="evidence" value="ECO:0007669"/>
    <property type="project" value="UniProtKB-SubCell"/>
</dbReference>
<evidence type="ECO:0000256" key="1">
    <source>
        <dbReference type="ARBA" id="ARBA00004651"/>
    </source>
</evidence>
<evidence type="ECO:0000313" key="11">
    <source>
        <dbReference type="EMBL" id="BAJ39853.1"/>
    </source>
</evidence>
<keyword evidence="3" id="KW-1003">Cell membrane</keyword>
<accession>E3WCU0</accession>
<evidence type="ECO:0000256" key="6">
    <source>
        <dbReference type="ARBA" id="ARBA00023136"/>
    </source>
</evidence>
<dbReference type="GO" id="GO:0009306">
    <property type="term" value="P:protein secretion"/>
    <property type="evidence" value="ECO:0007669"/>
    <property type="project" value="InterPro"/>
</dbReference>
<sequence length="243" mass="27089">MYINAGACSGVYFFTIGGAMVELLSPTNAYAGVNLVSLLVLVLLSAVFFICFTGFVKYSIVLNIIKNAVGTQQIPPAIVVNLLAALMALNAVWPQIQPGIERVKPYFSQQEKQELNQDVDNDMPKNVTMYSLVSEWSTFFPELLEHAKQKTDKLSEVIELPFNFDKEHDTFKYFVGSLIYDLYKGFELGLKLYIVFVSIDFLIAVILSGVGMTMLSPTVISTPVKLAVFYFSDSWTILFKALG</sequence>
<evidence type="ECO:0000256" key="7">
    <source>
        <dbReference type="SAM" id="Phobius"/>
    </source>
</evidence>
<evidence type="ECO:0000256" key="2">
    <source>
        <dbReference type="ARBA" id="ARBA00006257"/>
    </source>
</evidence>
<evidence type="ECO:0000256" key="5">
    <source>
        <dbReference type="ARBA" id="ARBA00022989"/>
    </source>
</evidence>
<dbReference type="NCBIfam" id="NF009438">
    <property type="entry name" value="PRK12797.1"/>
    <property type="match status" value="1"/>
</dbReference>
<dbReference type="PANTHER" id="PTHR30587:SF2">
    <property type="entry name" value="SURFACE PRESENTATION OF ANTIGENS PROTEIN SPAP"/>
    <property type="match status" value="1"/>
</dbReference>
<evidence type="ECO:0000313" key="10">
    <source>
        <dbReference type="EMBL" id="BAJ39847.1"/>
    </source>
</evidence>